<name>A0A6A5FU50_CAERE</name>
<keyword evidence="5 8" id="KW-0067">ATP-binding</keyword>
<evidence type="ECO:0000313" key="11">
    <source>
        <dbReference type="EMBL" id="KAF1746150.1"/>
    </source>
</evidence>
<dbReference type="EMBL" id="WUAV01000006">
    <property type="protein sequence ID" value="KAF1746150.1"/>
    <property type="molecule type" value="Genomic_DNA"/>
</dbReference>
<dbReference type="CTD" id="78777487"/>
<feature type="binding site" evidence="8 9">
    <location>
        <position position="100"/>
    </location>
    <ligand>
        <name>ATP</name>
        <dbReference type="ChEBI" id="CHEBI:30616"/>
    </ligand>
</feature>
<dbReference type="PANTHER" id="PTHR24350">
    <property type="entry name" value="SERINE/THREONINE-PROTEIN KINASE IAL-RELATED"/>
    <property type="match status" value="1"/>
</dbReference>
<comment type="catalytic activity">
    <reaction evidence="7">
        <text>L-seryl-[protein] + ATP = O-phospho-L-seryl-[protein] + ADP + H(+)</text>
        <dbReference type="Rhea" id="RHEA:17989"/>
        <dbReference type="Rhea" id="RHEA-COMP:9863"/>
        <dbReference type="Rhea" id="RHEA-COMP:11604"/>
        <dbReference type="ChEBI" id="CHEBI:15378"/>
        <dbReference type="ChEBI" id="CHEBI:29999"/>
        <dbReference type="ChEBI" id="CHEBI:30616"/>
        <dbReference type="ChEBI" id="CHEBI:83421"/>
        <dbReference type="ChEBI" id="CHEBI:456216"/>
        <dbReference type="EC" id="2.7.11.1"/>
    </reaction>
</comment>
<dbReference type="Proteomes" id="UP000483820">
    <property type="component" value="Chromosome X"/>
</dbReference>
<evidence type="ECO:0000313" key="12">
    <source>
        <dbReference type="Proteomes" id="UP000483820"/>
    </source>
</evidence>
<keyword evidence="4" id="KW-0418">Kinase</keyword>
<dbReference type="InterPro" id="IPR011009">
    <property type="entry name" value="Kinase-like_dom_sf"/>
</dbReference>
<dbReference type="AlphaFoldDB" id="A0A6A5FU50"/>
<proteinExistence type="predicted"/>
<feature type="domain" description="Protein kinase" evidence="10">
    <location>
        <begin position="71"/>
        <end position="162"/>
    </location>
</feature>
<dbReference type="PROSITE" id="PS00107">
    <property type="entry name" value="PROTEIN_KINASE_ATP"/>
    <property type="match status" value="1"/>
</dbReference>
<dbReference type="GeneID" id="78777487"/>
<evidence type="ECO:0000256" key="8">
    <source>
        <dbReference type="PIRSR" id="PIRSR630616-2"/>
    </source>
</evidence>
<reference evidence="11 12" key="1">
    <citation type="submission" date="2019-12" db="EMBL/GenBank/DDBJ databases">
        <title>Chromosome-level assembly of the Caenorhabditis remanei genome.</title>
        <authorList>
            <person name="Teterina A.A."/>
            <person name="Willis J.H."/>
            <person name="Phillips P.C."/>
        </authorList>
    </citation>
    <scope>NUCLEOTIDE SEQUENCE [LARGE SCALE GENOMIC DNA]</scope>
    <source>
        <strain evidence="11 12">PX506</strain>
        <tissue evidence="11">Whole organism</tissue>
    </source>
</reference>
<dbReference type="GO" id="GO:0005524">
    <property type="term" value="F:ATP binding"/>
    <property type="evidence" value="ECO:0007669"/>
    <property type="project" value="UniProtKB-UniRule"/>
</dbReference>
<dbReference type="KEGG" id="crq:GCK72_022603"/>
<keyword evidence="2" id="KW-0808">Transferase</keyword>
<evidence type="ECO:0000256" key="2">
    <source>
        <dbReference type="ARBA" id="ARBA00022679"/>
    </source>
</evidence>
<dbReference type="PROSITE" id="PS50011">
    <property type="entry name" value="PROTEIN_KINASE_DOM"/>
    <property type="match status" value="1"/>
</dbReference>
<dbReference type="Pfam" id="PF00069">
    <property type="entry name" value="Pkinase"/>
    <property type="match status" value="1"/>
</dbReference>
<keyword evidence="3 8" id="KW-0547">Nucleotide-binding</keyword>
<dbReference type="RefSeq" id="XP_053578494.1">
    <property type="nucleotide sequence ID" value="XM_053734928.1"/>
</dbReference>
<gene>
    <name evidence="11" type="ORF">GCK72_022603</name>
</gene>
<keyword evidence="1" id="KW-0723">Serine/threonine-protein kinase</keyword>
<evidence type="ECO:0000256" key="5">
    <source>
        <dbReference type="ARBA" id="ARBA00022840"/>
    </source>
</evidence>
<evidence type="ECO:0000256" key="7">
    <source>
        <dbReference type="ARBA" id="ARBA00048679"/>
    </source>
</evidence>
<dbReference type="GO" id="GO:0004674">
    <property type="term" value="F:protein serine/threonine kinase activity"/>
    <property type="evidence" value="ECO:0007669"/>
    <property type="project" value="UniProtKB-KW"/>
</dbReference>
<dbReference type="Gene3D" id="3.30.200.20">
    <property type="entry name" value="Phosphorylase Kinase, domain 1"/>
    <property type="match status" value="1"/>
</dbReference>
<dbReference type="SUPFAM" id="SSF56112">
    <property type="entry name" value="Protein kinase-like (PK-like)"/>
    <property type="match status" value="1"/>
</dbReference>
<dbReference type="InterPro" id="IPR000719">
    <property type="entry name" value="Prot_kinase_dom"/>
</dbReference>
<organism evidence="11 12">
    <name type="scientific">Caenorhabditis remanei</name>
    <name type="common">Caenorhabditis vulgaris</name>
    <dbReference type="NCBI Taxonomy" id="31234"/>
    <lineage>
        <taxon>Eukaryota</taxon>
        <taxon>Metazoa</taxon>
        <taxon>Ecdysozoa</taxon>
        <taxon>Nematoda</taxon>
        <taxon>Chromadorea</taxon>
        <taxon>Rhabditida</taxon>
        <taxon>Rhabditina</taxon>
        <taxon>Rhabditomorpha</taxon>
        <taxon>Rhabditoidea</taxon>
        <taxon>Rhabditidae</taxon>
        <taxon>Peloderinae</taxon>
        <taxon>Caenorhabditis</taxon>
    </lineage>
</organism>
<comment type="catalytic activity">
    <reaction evidence="6">
        <text>L-threonyl-[protein] + ATP = O-phospho-L-threonyl-[protein] + ADP + H(+)</text>
        <dbReference type="Rhea" id="RHEA:46608"/>
        <dbReference type="Rhea" id="RHEA-COMP:11060"/>
        <dbReference type="Rhea" id="RHEA-COMP:11605"/>
        <dbReference type="ChEBI" id="CHEBI:15378"/>
        <dbReference type="ChEBI" id="CHEBI:30013"/>
        <dbReference type="ChEBI" id="CHEBI:30616"/>
        <dbReference type="ChEBI" id="CHEBI:61977"/>
        <dbReference type="ChEBI" id="CHEBI:456216"/>
        <dbReference type="EC" id="2.7.11.1"/>
    </reaction>
</comment>
<evidence type="ECO:0000256" key="1">
    <source>
        <dbReference type="ARBA" id="ARBA00022527"/>
    </source>
</evidence>
<evidence type="ECO:0000256" key="3">
    <source>
        <dbReference type="ARBA" id="ARBA00022741"/>
    </source>
</evidence>
<evidence type="ECO:0000256" key="4">
    <source>
        <dbReference type="ARBA" id="ARBA00022777"/>
    </source>
</evidence>
<comment type="caution">
    <text evidence="11">The sequence shown here is derived from an EMBL/GenBank/DDBJ whole genome shotgun (WGS) entry which is preliminary data.</text>
</comment>
<sequence length="162" mass="18835">MMIADTSINYFADFFVTVRDRNKGRRAAKNNDKRLKRMVKDHQRHHDMQEESEHVKTEMIAAGKSVRLSDFIKKGLIGQGSYGMVYEYESKRSGQSFAIKVGPNWSCVKSAQFEIEREELRVHSTLHNKNVVKLLTSFKTAANVYMILEKWIALFEIFLIKT</sequence>
<evidence type="ECO:0000256" key="6">
    <source>
        <dbReference type="ARBA" id="ARBA00047899"/>
    </source>
</evidence>
<protein>
    <recommendedName>
        <fullName evidence="10">Protein kinase domain-containing protein</fullName>
    </recommendedName>
</protein>
<evidence type="ECO:0000259" key="10">
    <source>
        <dbReference type="PROSITE" id="PS50011"/>
    </source>
</evidence>
<dbReference type="InterPro" id="IPR030616">
    <property type="entry name" value="Aur-like"/>
</dbReference>
<accession>A0A6A5FU50</accession>
<evidence type="ECO:0000256" key="9">
    <source>
        <dbReference type="PROSITE-ProRule" id="PRU10141"/>
    </source>
</evidence>
<dbReference type="InterPro" id="IPR017441">
    <property type="entry name" value="Protein_kinase_ATP_BS"/>
</dbReference>